<accession>A0AAV9S8X9</accession>
<dbReference type="EMBL" id="JAHHUM010000699">
    <property type="protein sequence ID" value="KAK5617553.1"/>
    <property type="molecule type" value="Genomic_DNA"/>
</dbReference>
<proteinExistence type="predicted"/>
<comment type="caution">
    <text evidence="1">The sequence shown here is derived from an EMBL/GenBank/DDBJ whole genome shotgun (WGS) entry which is preliminary data.</text>
</comment>
<protein>
    <submittedName>
        <fullName evidence="1">Uncharacterized protein</fullName>
    </submittedName>
</protein>
<evidence type="ECO:0000313" key="1">
    <source>
        <dbReference type="EMBL" id="KAK5617553.1"/>
    </source>
</evidence>
<dbReference type="Proteomes" id="UP001311232">
    <property type="component" value="Unassembled WGS sequence"/>
</dbReference>
<gene>
    <name evidence="1" type="ORF">CRENBAI_003943</name>
</gene>
<keyword evidence="2" id="KW-1185">Reference proteome</keyword>
<name>A0AAV9S8X9_9TELE</name>
<evidence type="ECO:0000313" key="2">
    <source>
        <dbReference type="Proteomes" id="UP001311232"/>
    </source>
</evidence>
<dbReference type="AlphaFoldDB" id="A0AAV9S8X9"/>
<organism evidence="1 2">
    <name type="scientific">Crenichthys baileyi</name>
    <name type="common">White River springfish</name>
    <dbReference type="NCBI Taxonomy" id="28760"/>
    <lineage>
        <taxon>Eukaryota</taxon>
        <taxon>Metazoa</taxon>
        <taxon>Chordata</taxon>
        <taxon>Craniata</taxon>
        <taxon>Vertebrata</taxon>
        <taxon>Euteleostomi</taxon>
        <taxon>Actinopterygii</taxon>
        <taxon>Neopterygii</taxon>
        <taxon>Teleostei</taxon>
        <taxon>Neoteleostei</taxon>
        <taxon>Acanthomorphata</taxon>
        <taxon>Ovalentaria</taxon>
        <taxon>Atherinomorphae</taxon>
        <taxon>Cyprinodontiformes</taxon>
        <taxon>Goodeidae</taxon>
        <taxon>Crenichthys</taxon>
    </lineage>
</organism>
<reference evidence="1 2" key="1">
    <citation type="submission" date="2021-06" db="EMBL/GenBank/DDBJ databases">
        <authorList>
            <person name="Palmer J.M."/>
        </authorList>
    </citation>
    <scope>NUCLEOTIDE SEQUENCE [LARGE SCALE GENOMIC DNA]</scope>
    <source>
        <strain evidence="1 2">MEX-2019</strain>
        <tissue evidence="1">Muscle</tissue>
    </source>
</reference>
<sequence>WSSFPGLKEGQRERITVATAVTCSLAGRRNELPHPTATEVSCKLTLFTVDAFFNFVAPDNFSSARFT</sequence>
<feature type="non-terminal residue" evidence="1">
    <location>
        <position position="1"/>
    </location>
</feature>